<dbReference type="PANTHER" id="PTHR36932:SF1">
    <property type="entry name" value="CAPSULAR POLYSACCHARIDE BIOSYNTHESIS PROTEIN"/>
    <property type="match status" value="1"/>
</dbReference>
<organism evidence="1 2">
    <name type="scientific">Gammaproteobacteria bacterium LSUCC0057</name>
    <dbReference type="NCBI Taxonomy" id="2559237"/>
    <lineage>
        <taxon>Bacteria</taxon>
        <taxon>Pseudomonadati</taxon>
        <taxon>Pseudomonadota</taxon>
        <taxon>Gammaproteobacteria</taxon>
        <taxon>Cellvibrionales</taxon>
        <taxon>Porticoccaceae</taxon>
        <taxon>SAR92 clade</taxon>
    </lineage>
</organism>
<reference evidence="1 2" key="1">
    <citation type="submission" date="2019-03" db="EMBL/GenBank/DDBJ databases">
        <title>Draft genome of Gammaproteobacteria bacterium LSUCC0057, a member of the SAR92 clade.</title>
        <authorList>
            <person name="Lanclos V.C."/>
            <person name="Doiron C."/>
            <person name="Henson M.W."/>
            <person name="Thrash J.C."/>
        </authorList>
    </citation>
    <scope>NUCLEOTIDE SEQUENCE [LARGE SCALE GENOMIC DNA]</scope>
    <source>
        <strain evidence="1 2">LSUCC0057</strain>
    </source>
</reference>
<accession>A0A4Y8UFL8</accession>
<keyword evidence="2" id="KW-1185">Reference proteome</keyword>
<dbReference type="EMBL" id="SPIA01000005">
    <property type="protein sequence ID" value="TFH67152.1"/>
    <property type="molecule type" value="Genomic_DNA"/>
</dbReference>
<dbReference type="InterPro" id="IPR053158">
    <property type="entry name" value="CapK_Type1_Caps_Biosynth"/>
</dbReference>
<protein>
    <recommendedName>
        <fullName evidence="3">Phenylacetate--CoA ligase family protein</fullName>
    </recommendedName>
</protein>
<evidence type="ECO:0000313" key="1">
    <source>
        <dbReference type="EMBL" id="TFH67152.1"/>
    </source>
</evidence>
<dbReference type="Proteomes" id="UP000298133">
    <property type="component" value="Unassembled WGS sequence"/>
</dbReference>
<evidence type="ECO:0008006" key="3">
    <source>
        <dbReference type="Google" id="ProtNLM"/>
    </source>
</evidence>
<dbReference type="InterPro" id="IPR042099">
    <property type="entry name" value="ANL_N_sf"/>
</dbReference>
<proteinExistence type="predicted"/>
<dbReference type="AlphaFoldDB" id="A0A4Y8UFL8"/>
<dbReference type="PANTHER" id="PTHR36932">
    <property type="entry name" value="CAPSULAR POLYSACCHARIDE BIOSYNTHESIS PROTEIN"/>
    <property type="match status" value="1"/>
</dbReference>
<dbReference type="Gene3D" id="3.40.50.12780">
    <property type="entry name" value="N-terminal domain of ligase-like"/>
    <property type="match status" value="1"/>
</dbReference>
<comment type="caution">
    <text evidence="1">The sequence shown here is derived from an EMBL/GenBank/DDBJ whole genome shotgun (WGS) entry which is preliminary data.</text>
</comment>
<dbReference type="SUPFAM" id="SSF56801">
    <property type="entry name" value="Acetyl-CoA synthetase-like"/>
    <property type="match status" value="1"/>
</dbReference>
<name>A0A4Y8UFL8_9GAMM</name>
<sequence length="395" mass="44173">MTAIALPSFYANRPFAAKRFTAIVSWARQHHPFYQQRLMYAEQQVPLLSRAEILAGNEILLNGRPETGRTSGSTGIPVRFAWSAQRQKISQLESQHYVRDWLGGALPRSRIIRVKGKQAEDTLDISAALPEQADFLRQRFDRAGAVSVITYPTNAFQLAQYFLEQGIDGSFVQRFSCFAEAFEPHQEQAVAQAFPNAKVFTTYSATELGMIAARCPHQPDYHHLFAAKLGVEILDDDGQLCPPGQLGRVVITDYFNRITPFIRYDIGDMAAYGDCPCGKISFPALTHIAGKVRGLLRKPNGEKVMFSNLDAALRDLPGVGQFQVIQKTLTHFVLRFVPGPNFNKPLFNDHALRLFQDEFGPTISLELDSHSAIERGPNGKFYASICEVDEHSHNS</sequence>
<evidence type="ECO:0000313" key="2">
    <source>
        <dbReference type="Proteomes" id="UP000298133"/>
    </source>
</evidence>
<dbReference type="OrthoDB" id="580775at2"/>
<gene>
    <name evidence="1" type="ORF">E3W66_09900</name>
</gene>